<gene>
    <name evidence="9" type="ORF">ESB13_15265</name>
</gene>
<proteinExistence type="inferred from homology"/>
<keyword evidence="4 7" id="KW-0133">Cell shape</keyword>
<dbReference type="Proteomes" id="UP000290545">
    <property type="component" value="Unassembled WGS sequence"/>
</dbReference>
<dbReference type="GO" id="GO:0008360">
    <property type="term" value="P:regulation of cell shape"/>
    <property type="evidence" value="ECO:0007669"/>
    <property type="project" value="UniProtKB-UniRule"/>
</dbReference>
<dbReference type="InterPro" id="IPR038063">
    <property type="entry name" value="Transpep_catalytic_dom"/>
</dbReference>
<dbReference type="GO" id="GO:0004180">
    <property type="term" value="F:carboxypeptidase activity"/>
    <property type="evidence" value="ECO:0007669"/>
    <property type="project" value="UniProtKB-ARBA"/>
</dbReference>
<name>A0A4Q1D6E6_9BACT</name>
<dbReference type="GO" id="GO:0009252">
    <property type="term" value="P:peptidoglycan biosynthetic process"/>
    <property type="evidence" value="ECO:0007669"/>
    <property type="project" value="UniProtKB-UniPathway"/>
</dbReference>
<evidence type="ECO:0000256" key="3">
    <source>
        <dbReference type="ARBA" id="ARBA00022679"/>
    </source>
</evidence>
<evidence type="ECO:0000256" key="5">
    <source>
        <dbReference type="ARBA" id="ARBA00022984"/>
    </source>
</evidence>
<dbReference type="SUPFAM" id="SSF141523">
    <property type="entry name" value="L,D-transpeptidase catalytic domain-like"/>
    <property type="match status" value="1"/>
</dbReference>
<dbReference type="PROSITE" id="PS52029">
    <property type="entry name" value="LD_TPASE"/>
    <property type="match status" value="1"/>
</dbReference>
<feature type="active site" description="Nucleophile" evidence="7">
    <location>
        <position position="148"/>
    </location>
</feature>
<evidence type="ECO:0000313" key="9">
    <source>
        <dbReference type="EMBL" id="RXK83453.1"/>
    </source>
</evidence>
<evidence type="ECO:0000256" key="2">
    <source>
        <dbReference type="ARBA" id="ARBA00005992"/>
    </source>
</evidence>
<organism evidence="9 10">
    <name type="scientific">Filimonas effusa</name>
    <dbReference type="NCBI Taxonomy" id="2508721"/>
    <lineage>
        <taxon>Bacteria</taxon>
        <taxon>Pseudomonadati</taxon>
        <taxon>Bacteroidota</taxon>
        <taxon>Chitinophagia</taxon>
        <taxon>Chitinophagales</taxon>
        <taxon>Chitinophagaceae</taxon>
        <taxon>Filimonas</taxon>
    </lineage>
</organism>
<keyword evidence="3" id="KW-0808">Transferase</keyword>
<dbReference type="PANTHER" id="PTHR36699:SF1">
    <property type="entry name" value="L,D-TRANSPEPTIDASE YAFK-RELATED"/>
    <property type="match status" value="1"/>
</dbReference>
<dbReference type="GO" id="GO:0016740">
    <property type="term" value="F:transferase activity"/>
    <property type="evidence" value="ECO:0007669"/>
    <property type="project" value="UniProtKB-KW"/>
</dbReference>
<comment type="pathway">
    <text evidence="1 7">Cell wall biogenesis; peptidoglycan biosynthesis.</text>
</comment>
<dbReference type="PANTHER" id="PTHR36699">
    <property type="entry name" value="LD-TRANSPEPTIDASE"/>
    <property type="match status" value="1"/>
</dbReference>
<dbReference type="RefSeq" id="WP_129004506.1">
    <property type="nucleotide sequence ID" value="NZ_SDHZ01000002.1"/>
</dbReference>
<sequence length="173" mass="20046">MKNWHRLAFLLLLFFACTSFFHRNYLAGGYYIVIDKSDYELSVYDKEGWLVTYPVVFGSSDQSDKRYQGDKRTPEGSFTIASKRPHSKWDRMMLLNYPTPNDIAVFNERKRQGSIPANARLGGGIGIHGTWPNQDFTVDHFQNWTEGCISMKNIHVEQLYKIIEVGTQVTIRK</sequence>
<accession>A0A4Q1D6E6</accession>
<dbReference type="UniPathway" id="UPA00219"/>
<evidence type="ECO:0000313" key="10">
    <source>
        <dbReference type="Proteomes" id="UP000290545"/>
    </source>
</evidence>
<reference evidence="9 10" key="1">
    <citation type="submission" date="2019-01" db="EMBL/GenBank/DDBJ databases">
        <title>Filimonas sp. strain TTM-71.</title>
        <authorList>
            <person name="Chen W.-M."/>
        </authorList>
    </citation>
    <scope>NUCLEOTIDE SEQUENCE [LARGE SCALE GENOMIC DNA]</scope>
    <source>
        <strain evidence="9 10">TTM-71</strain>
    </source>
</reference>
<keyword evidence="10" id="KW-1185">Reference proteome</keyword>
<evidence type="ECO:0000256" key="4">
    <source>
        <dbReference type="ARBA" id="ARBA00022960"/>
    </source>
</evidence>
<dbReference type="CDD" id="cd16913">
    <property type="entry name" value="YkuD_like"/>
    <property type="match status" value="1"/>
</dbReference>
<dbReference type="GO" id="GO:0071555">
    <property type="term" value="P:cell wall organization"/>
    <property type="evidence" value="ECO:0007669"/>
    <property type="project" value="UniProtKB-UniRule"/>
</dbReference>
<dbReference type="EMBL" id="SDHZ01000002">
    <property type="protein sequence ID" value="RXK83453.1"/>
    <property type="molecule type" value="Genomic_DNA"/>
</dbReference>
<dbReference type="PROSITE" id="PS51257">
    <property type="entry name" value="PROKAR_LIPOPROTEIN"/>
    <property type="match status" value="1"/>
</dbReference>
<keyword evidence="5 7" id="KW-0573">Peptidoglycan synthesis</keyword>
<dbReference type="InterPro" id="IPR005490">
    <property type="entry name" value="LD_TPept_cat_dom"/>
</dbReference>
<dbReference type="Pfam" id="PF03734">
    <property type="entry name" value="YkuD"/>
    <property type="match status" value="1"/>
</dbReference>
<comment type="similarity">
    <text evidence="2">Belongs to the YkuD family.</text>
</comment>
<feature type="active site" description="Proton donor/acceptor" evidence="7">
    <location>
        <position position="128"/>
    </location>
</feature>
<comment type="caution">
    <text evidence="9">The sequence shown here is derived from an EMBL/GenBank/DDBJ whole genome shotgun (WGS) entry which is preliminary data.</text>
</comment>
<evidence type="ECO:0000256" key="7">
    <source>
        <dbReference type="PROSITE-ProRule" id="PRU01373"/>
    </source>
</evidence>
<evidence type="ECO:0000256" key="6">
    <source>
        <dbReference type="ARBA" id="ARBA00023316"/>
    </source>
</evidence>
<dbReference type="Gene3D" id="2.40.440.10">
    <property type="entry name" value="L,D-transpeptidase catalytic domain-like"/>
    <property type="match status" value="1"/>
</dbReference>
<evidence type="ECO:0000256" key="1">
    <source>
        <dbReference type="ARBA" id="ARBA00004752"/>
    </source>
</evidence>
<dbReference type="OrthoDB" id="9809748at2"/>
<feature type="domain" description="L,D-TPase catalytic" evidence="8">
    <location>
        <begin position="30"/>
        <end position="172"/>
    </location>
</feature>
<protein>
    <submittedName>
        <fullName evidence="9">Murein L,D-transpeptidase</fullName>
    </submittedName>
</protein>
<dbReference type="AlphaFoldDB" id="A0A4Q1D6E6"/>
<keyword evidence="6 7" id="KW-0961">Cell wall biogenesis/degradation</keyword>
<evidence type="ECO:0000259" key="8">
    <source>
        <dbReference type="PROSITE" id="PS52029"/>
    </source>
</evidence>